<evidence type="ECO:0000256" key="1">
    <source>
        <dbReference type="SAM" id="MobiDB-lite"/>
    </source>
</evidence>
<name>A0A7X1SHQ6_ACIBA</name>
<organism evidence="2 3">
    <name type="scientific">Acinetobacter baumannii</name>
    <dbReference type="NCBI Taxonomy" id="470"/>
    <lineage>
        <taxon>Bacteria</taxon>
        <taxon>Pseudomonadati</taxon>
        <taxon>Pseudomonadota</taxon>
        <taxon>Gammaproteobacteria</taxon>
        <taxon>Moraxellales</taxon>
        <taxon>Moraxellaceae</taxon>
        <taxon>Acinetobacter</taxon>
        <taxon>Acinetobacter calcoaceticus/baumannii complex</taxon>
    </lineage>
</organism>
<comment type="caution">
    <text evidence="2">The sequence shown here is derived from an EMBL/GenBank/DDBJ whole genome shotgun (WGS) entry which is preliminary data.</text>
</comment>
<accession>A0A7X1SHQ6</accession>
<dbReference type="EMBL" id="WIOC01000009">
    <property type="protein sequence ID" value="MQR49470.1"/>
    <property type="molecule type" value="Genomic_DNA"/>
</dbReference>
<evidence type="ECO:0000313" key="2">
    <source>
        <dbReference type="EMBL" id="MQR49470.1"/>
    </source>
</evidence>
<gene>
    <name evidence="2" type="ORF">F2P40_09085</name>
</gene>
<protein>
    <submittedName>
        <fullName evidence="2">Uncharacterized protein</fullName>
    </submittedName>
</protein>
<dbReference type="RefSeq" id="WP_153228045.1">
    <property type="nucleotide sequence ID" value="NZ_JAGHPC010000002.1"/>
</dbReference>
<dbReference type="Proteomes" id="UP000461234">
    <property type="component" value="Unassembled WGS sequence"/>
</dbReference>
<feature type="region of interest" description="Disordered" evidence="1">
    <location>
        <begin position="54"/>
        <end position="73"/>
    </location>
</feature>
<sequence length="73" mass="8672">METKYDWSNAHPSITWKATDDSGFELDFTERPYIAYDRFWCVSHEAFLVSMHHPSKFSGSWKDSLEQRPVEKN</sequence>
<reference evidence="2 3" key="1">
    <citation type="submission" date="2019-10" db="EMBL/GenBank/DDBJ databases">
        <title>Genetic environment of the oxa23 gene and comparative analysis of carbapenem resistant Acinetobacter baumannii isolates belonging to global clone 1, lineage 2 recovered in a burns hospital outbreak in 2012-2013.</title>
        <authorList>
            <person name="Douraghi M."/>
            <person name="Aris P."/>
            <person name="Kenyon J."/>
            <person name="Hamidian M."/>
        </authorList>
    </citation>
    <scope>NUCLEOTIDE SEQUENCE [LARGE SCALE GENOMIC DNA]</scope>
    <source>
        <strain evidence="2 3">ABS103</strain>
    </source>
</reference>
<dbReference type="AlphaFoldDB" id="A0A7X1SHQ6"/>
<proteinExistence type="predicted"/>
<feature type="compositionally biased region" description="Basic and acidic residues" evidence="1">
    <location>
        <begin position="63"/>
        <end position="73"/>
    </location>
</feature>
<evidence type="ECO:0000313" key="3">
    <source>
        <dbReference type="Proteomes" id="UP000461234"/>
    </source>
</evidence>